<dbReference type="AlphaFoldDB" id="A0A4U0FH78"/>
<feature type="domain" description="PglD N-terminal" evidence="3">
    <location>
        <begin position="9"/>
        <end position="82"/>
    </location>
</feature>
<dbReference type="SUPFAM" id="SSF51161">
    <property type="entry name" value="Trimeric LpxA-like enzymes"/>
    <property type="match status" value="1"/>
</dbReference>
<feature type="site" description="Increases basicity of active site His" evidence="1">
    <location>
        <position position="141"/>
    </location>
</feature>
<dbReference type="Pfam" id="PF17836">
    <property type="entry name" value="PglD_N"/>
    <property type="match status" value="1"/>
</dbReference>
<accession>A0A4U0FH78</accession>
<feature type="active site" description="Proton acceptor" evidence="1">
    <location>
        <position position="140"/>
    </location>
</feature>
<proteinExistence type="predicted"/>
<dbReference type="CDD" id="cd03360">
    <property type="entry name" value="LbH_AT_putative"/>
    <property type="match status" value="1"/>
</dbReference>
<dbReference type="EMBL" id="SUPK01000003">
    <property type="protein sequence ID" value="TJY42762.1"/>
    <property type="molecule type" value="Genomic_DNA"/>
</dbReference>
<gene>
    <name evidence="4" type="ORF">E5161_07935</name>
</gene>
<dbReference type="PANTHER" id="PTHR43300:SF7">
    <property type="entry name" value="UDP-N-ACETYLBACILLOSAMINE N-ACETYLTRANSFERASE"/>
    <property type="match status" value="1"/>
</dbReference>
<dbReference type="InterPro" id="IPR020019">
    <property type="entry name" value="AcTrfase_PglD-like"/>
</dbReference>
<feature type="binding site" evidence="2">
    <location>
        <position position="73"/>
    </location>
    <ligand>
        <name>substrate</name>
    </ligand>
</feature>
<dbReference type="InterPro" id="IPR050179">
    <property type="entry name" value="Trans_hexapeptide_repeat"/>
</dbReference>
<protein>
    <submittedName>
        <fullName evidence="4">Acetyltransferase</fullName>
    </submittedName>
</protein>
<dbReference type="NCBIfam" id="TIGR03570">
    <property type="entry name" value="NeuD_NnaD"/>
    <property type="match status" value="1"/>
</dbReference>
<dbReference type="OrthoDB" id="9794407at2"/>
<evidence type="ECO:0000313" key="4">
    <source>
        <dbReference type="EMBL" id="TJY42762.1"/>
    </source>
</evidence>
<evidence type="ECO:0000256" key="2">
    <source>
        <dbReference type="PIRSR" id="PIRSR620019-2"/>
    </source>
</evidence>
<feature type="binding site" evidence="2">
    <location>
        <position position="149"/>
    </location>
    <ligand>
        <name>acetyl-CoA</name>
        <dbReference type="ChEBI" id="CHEBI:57288"/>
    </ligand>
</feature>
<evidence type="ECO:0000256" key="1">
    <source>
        <dbReference type="PIRSR" id="PIRSR620019-1"/>
    </source>
</evidence>
<dbReference type="Proteomes" id="UP000309673">
    <property type="component" value="Unassembled WGS sequence"/>
</dbReference>
<keyword evidence="5" id="KW-1185">Reference proteome</keyword>
<sequence length="232" mass="24745">MVVRKMSGLLILGAGGHGRTVADAALMTGIWDRIAFLDDKEDLEEVSGFPVLGQFNLFPRFLNDFDGAFVAIGNNDLRLKLIIVLQHAGFNVPSIIHPHSSVSKRSKIAAGSIVMAGAVVNTDATIERGCIINTCSSVDHDCYVQEGVHISPGSHVGGTASIGRCSWLCMNSCIGNNRKVGKNVIVAAGSIVIKDVPDDVMVAGIPAIIKKRFGGDHIEHENISLSALYERI</sequence>
<organism evidence="4 5">
    <name type="scientific">Cohnella pontilimi</name>
    <dbReference type="NCBI Taxonomy" id="2564100"/>
    <lineage>
        <taxon>Bacteria</taxon>
        <taxon>Bacillati</taxon>
        <taxon>Bacillota</taxon>
        <taxon>Bacilli</taxon>
        <taxon>Bacillales</taxon>
        <taxon>Paenibacillaceae</taxon>
        <taxon>Cohnella</taxon>
    </lineage>
</organism>
<reference evidence="4 5" key="1">
    <citation type="submission" date="2019-04" db="EMBL/GenBank/DDBJ databases">
        <title>Cohnella sp. nov., isolated from soil.</title>
        <authorList>
            <person name="Kim W."/>
        </authorList>
    </citation>
    <scope>NUCLEOTIDE SEQUENCE [LARGE SCALE GENOMIC DNA]</scope>
    <source>
        <strain evidence="4 5">CAU 1483</strain>
    </source>
</reference>
<dbReference type="InterPro" id="IPR041561">
    <property type="entry name" value="PglD_N"/>
</dbReference>
<dbReference type="InterPro" id="IPR011004">
    <property type="entry name" value="Trimer_LpxA-like_sf"/>
</dbReference>
<comment type="caution">
    <text evidence="4">The sequence shown here is derived from an EMBL/GenBank/DDBJ whole genome shotgun (WGS) entry which is preliminary data.</text>
</comment>
<dbReference type="Gene3D" id="3.40.50.20">
    <property type="match status" value="1"/>
</dbReference>
<keyword evidence="4" id="KW-0808">Transferase</keyword>
<dbReference type="PANTHER" id="PTHR43300">
    <property type="entry name" value="ACETYLTRANSFERASE"/>
    <property type="match status" value="1"/>
</dbReference>
<name>A0A4U0FH78_9BACL</name>
<evidence type="ECO:0000313" key="5">
    <source>
        <dbReference type="Proteomes" id="UP000309673"/>
    </source>
</evidence>
<dbReference type="Gene3D" id="2.160.10.10">
    <property type="entry name" value="Hexapeptide repeat proteins"/>
    <property type="match status" value="1"/>
</dbReference>
<evidence type="ECO:0000259" key="3">
    <source>
        <dbReference type="Pfam" id="PF17836"/>
    </source>
</evidence>
<dbReference type="GO" id="GO:0016740">
    <property type="term" value="F:transferase activity"/>
    <property type="evidence" value="ECO:0007669"/>
    <property type="project" value="UniProtKB-KW"/>
</dbReference>